<name>A0A224XUC5_9HEMI</name>
<protein>
    <submittedName>
        <fullName evidence="1">Putative secreted protein</fullName>
    </submittedName>
</protein>
<dbReference type="EMBL" id="GFTR01000281">
    <property type="protein sequence ID" value="JAW16145.1"/>
    <property type="molecule type" value="Transcribed_RNA"/>
</dbReference>
<dbReference type="AlphaFoldDB" id="A0A224XUC5"/>
<organism evidence="1">
    <name type="scientific">Panstrongylus lignarius</name>
    <dbReference type="NCBI Taxonomy" id="156445"/>
    <lineage>
        <taxon>Eukaryota</taxon>
        <taxon>Metazoa</taxon>
        <taxon>Ecdysozoa</taxon>
        <taxon>Arthropoda</taxon>
        <taxon>Hexapoda</taxon>
        <taxon>Insecta</taxon>
        <taxon>Pterygota</taxon>
        <taxon>Neoptera</taxon>
        <taxon>Paraneoptera</taxon>
        <taxon>Hemiptera</taxon>
        <taxon>Heteroptera</taxon>
        <taxon>Panheteroptera</taxon>
        <taxon>Cimicomorpha</taxon>
        <taxon>Reduviidae</taxon>
        <taxon>Triatominae</taxon>
        <taxon>Panstrongylus</taxon>
    </lineage>
</organism>
<evidence type="ECO:0000313" key="1">
    <source>
        <dbReference type="EMBL" id="JAW16145.1"/>
    </source>
</evidence>
<sequence length="70" mass="7359">MSKLLTSLNLFKNLLTNLRCFCPCNKYLSCSGNDNLQNVLSAIGFGTTAQGAAVSCNQRTGLGGCIVGEN</sequence>
<accession>A0A224XUC5</accession>
<proteinExistence type="predicted"/>
<reference evidence="1" key="1">
    <citation type="journal article" date="2018" name="PLoS Negl. Trop. Dis.">
        <title>An insight into the salivary gland and fat body transcriptome of Panstrongylus lignarius (Hemiptera: Heteroptera), the main vector of Chagas disease in Peru.</title>
        <authorList>
            <person name="Nevoa J.C."/>
            <person name="Mendes M.T."/>
            <person name="da Silva M.V."/>
            <person name="Soares S.C."/>
            <person name="Oliveira C.J.F."/>
            <person name="Ribeiro J.M.C."/>
        </authorList>
    </citation>
    <scope>NUCLEOTIDE SEQUENCE</scope>
</reference>